<organism evidence="6 7">
    <name type="scientific">Paraurantiacibacter namhicola</name>
    <dbReference type="NCBI Taxonomy" id="645517"/>
    <lineage>
        <taxon>Bacteria</taxon>
        <taxon>Pseudomonadati</taxon>
        <taxon>Pseudomonadota</taxon>
        <taxon>Alphaproteobacteria</taxon>
        <taxon>Sphingomonadales</taxon>
        <taxon>Erythrobacteraceae</taxon>
        <taxon>Paraurantiacibacter</taxon>
    </lineage>
</organism>
<dbReference type="GO" id="GO:0009279">
    <property type="term" value="C:cell outer membrane"/>
    <property type="evidence" value="ECO:0007669"/>
    <property type="project" value="UniProtKB-SubCell"/>
</dbReference>
<name>A0A1C7D5S4_9SPHN</name>
<accession>A0A1C7D5S4</accession>
<dbReference type="Gene3D" id="2.170.130.10">
    <property type="entry name" value="TonB-dependent receptor, plug domain"/>
    <property type="match status" value="1"/>
</dbReference>
<dbReference type="GO" id="GO:0030246">
    <property type="term" value="F:carbohydrate binding"/>
    <property type="evidence" value="ECO:0007669"/>
    <property type="project" value="InterPro"/>
</dbReference>
<evidence type="ECO:0000313" key="6">
    <source>
        <dbReference type="EMBL" id="ANU06810.1"/>
    </source>
</evidence>
<evidence type="ECO:0000313" key="7">
    <source>
        <dbReference type="Proteomes" id="UP000092698"/>
    </source>
</evidence>
<dbReference type="PATRIC" id="fig|645517.4.peg.487"/>
<dbReference type="SUPFAM" id="SSF56935">
    <property type="entry name" value="Porins"/>
    <property type="match status" value="1"/>
</dbReference>
<proteinExistence type="predicted"/>
<dbReference type="InterPro" id="IPR013784">
    <property type="entry name" value="Carb-bd-like_fold"/>
</dbReference>
<dbReference type="InterPro" id="IPR037066">
    <property type="entry name" value="Plug_dom_sf"/>
</dbReference>
<evidence type="ECO:0000256" key="1">
    <source>
        <dbReference type="ARBA" id="ARBA00004442"/>
    </source>
</evidence>
<dbReference type="Pfam" id="PF13620">
    <property type="entry name" value="CarboxypepD_reg"/>
    <property type="match status" value="1"/>
</dbReference>
<feature type="chain" id="PRO_5008884289" evidence="4">
    <location>
        <begin position="27"/>
        <end position="1046"/>
    </location>
</feature>
<dbReference type="STRING" id="645517.A6F65_00485"/>
<keyword evidence="2" id="KW-0472">Membrane</keyword>
<evidence type="ECO:0000256" key="4">
    <source>
        <dbReference type="SAM" id="SignalP"/>
    </source>
</evidence>
<evidence type="ECO:0000256" key="2">
    <source>
        <dbReference type="ARBA" id="ARBA00023136"/>
    </source>
</evidence>
<comment type="subcellular location">
    <subcellularLocation>
        <location evidence="1">Cell outer membrane</location>
    </subcellularLocation>
</comment>
<dbReference type="AlphaFoldDB" id="A0A1C7D5S4"/>
<dbReference type="RefSeq" id="WP_067785560.1">
    <property type="nucleotide sequence ID" value="NZ_CP016545.1"/>
</dbReference>
<sequence length="1046" mass="113464">MKSFLKKSALKSASCLQALSIVGVGAGMVAVAAPAAAQDYTRGVLQGTVVDEAGNPVAGAEVTVTSNAQGFSNSTTTSANGGFTVNALPTGNYTVVVSQNGTPLVEDRGARVVAGQTNNYRYIATGEAVAVADGGNEIVVLGIRTQTVDFSATQTGITLDVEDLAENIPVSRNANDLILLAPGTTAGDGGFGSLVSIGGATVAENAYYVNGLNITDFRNFLGGSIIPFEFYQTLDVKTGGYQAEYGRALGGVTSATTKSGSNEFEFGVVATYNPNWGRSTSPNTFQDNPLIAGDDVLSLNDDDFSESYDASLYASGPIIKDRLFFYALYQPRYFKSAGTSAGVSTGTAPSGQRLTTTSDSPFFGGKLDFVIADGHRLEGTYFRDDQTQETEYAIYDARGGAGLTGGILGNVVNTFGGDNFIVTYTGSFTDWFTLSLSYGENHDKSTQVADPNVSSAITRLGTTRQAYGTVTGDVNDLNDRIFYRADADVYVDFLGEHHFRFGFDYEDLTASETTRYTGSGYRYDFRSRFALAYRYFNEGSFNTDMRAFYIQDDWSLFDGRLNLQLGLRNDRFRNYTQNGELYYDSGDQWGPRIGAAFDVFGDGRTKLTGFWGRYFLPIATNTNIRLAGSESYYLLLDFYGSAPDVDGDGIPDFYTVGADGEVTNFGTSPNSFLFGSATCPAGTPDAGRVCRAVFADGTLGPTDTLVNASLQPSYTDEFIIGVEHKIDDWTFGVNYINRRLGETLEDVAIDAAVIAYCAANGIAGCPTEWTGFHQYVLTNPGKDMTVRLDGDCSIAGQCDVVTLTAAQLGYPEAIRDYDAVEFVVDKSFDGLYGFNFSYVWTKLEGNFEGAVKSDNNQSDAGLTQDFDQPGFLDGAFGPLANEREHSFKFYGHIQPLEWLDISTNVVVQSPRKFSCIGNYQNDSSAFEYSYGAASFYCRQPEFGGDPSQPIGNGQGSVLVPRSSAFESDWNKRVDLGVRFDLLPLRNIGNSYFRVDIFNVFNWQSKLDFNEFGDIGFGGINPNYKKVRGYQAPRSVRFTLALRYGGD</sequence>
<keyword evidence="4" id="KW-0732">Signal</keyword>
<reference evidence="6 7" key="1">
    <citation type="submission" date="2016-07" db="EMBL/GenBank/DDBJ databases">
        <title>Complete genome sequence of Altererythrobacter namhicola JCM 16345T, containing esterase-encoding genes.</title>
        <authorList>
            <person name="Cheng H."/>
            <person name="Wu Y.-H."/>
            <person name="Jian S.-L."/>
            <person name="Huo Y.-Y."/>
            <person name="Wang C.-S."/>
            <person name="Xu X.-W."/>
        </authorList>
    </citation>
    <scope>NUCLEOTIDE SEQUENCE [LARGE SCALE GENOMIC DNA]</scope>
    <source>
        <strain evidence="6 7">JCM 16345</strain>
    </source>
</reference>
<dbReference type="Gene3D" id="2.40.170.20">
    <property type="entry name" value="TonB-dependent receptor, beta-barrel domain"/>
    <property type="match status" value="1"/>
</dbReference>
<protein>
    <submittedName>
        <fullName evidence="6">Cna protein B-type domain protein</fullName>
    </submittedName>
</protein>
<dbReference type="InterPro" id="IPR012910">
    <property type="entry name" value="Plug_dom"/>
</dbReference>
<dbReference type="InterPro" id="IPR036942">
    <property type="entry name" value="Beta-barrel_TonB_sf"/>
</dbReference>
<keyword evidence="7" id="KW-1185">Reference proteome</keyword>
<dbReference type="Proteomes" id="UP000092698">
    <property type="component" value="Chromosome"/>
</dbReference>
<evidence type="ECO:0000256" key="3">
    <source>
        <dbReference type="ARBA" id="ARBA00023237"/>
    </source>
</evidence>
<dbReference type="Pfam" id="PF07715">
    <property type="entry name" value="Plug"/>
    <property type="match status" value="1"/>
</dbReference>
<keyword evidence="3" id="KW-0998">Cell outer membrane</keyword>
<dbReference type="KEGG" id="anh:A6F65_00485"/>
<evidence type="ECO:0000259" key="5">
    <source>
        <dbReference type="Pfam" id="PF07715"/>
    </source>
</evidence>
<feature type="domain" description="TonB-dependent receptor plug" evidence="5">
    <location>
        <begin position="159"/>
        <end position="252"/>
    </location>
</feature>
<dbReference type="EMBL" id="CP016545">
    <property type="protein sequence ID" value="ANU06810.1"/>
    <property type="molecule type" value="Genomic_DNA"/>
</dbReference>
<dbReference type="SUPFAM" id="SSF49452">
    <property type="entry name" value="Starch-binding domain-like"/>
    <property type="match status" value="1"/>
</dbReference>
<feature type="signal peptide" evidence="4">
    <location>
        <begin position="1"/>
        <end position="26"/>
    </location>
</feature>
<dbReference type="Gene3D" id="2.60.40.1120">
    <property type="entry name" value="Carboxypeptidase-like, regulatory domain"/>
    <property type="match status" value="1"/>
</dbReference>
<gene>
    <name evidence="6" type="ORF">A6F65_00485</name>
</gene>